<dbReference type="Pfam" id="PF07883">
    <property type="entry name" value="Cupin_2"/>
    <property type="match status" value="1"/>
</dbReference>
<dbReference type="AlphaFoldDB" id="A0A0D0WZ78"/>
<reference evidence="2 3" key="1">
    <citation type="submission" date="2015-01" db="EMBL/GenBank/DDBJ databases">
        <title>Sequencing and annotation of Micromonospora carbonacea strain JXNU-1 genome.</title>
        <authorList>
            <person name="Long Z."/>
            <person name="Huang Y."/>
            <person name="Jiang Y."/>
        </authorList>
    </citation>
    <scope>NUCLEOTIDE SEQUENCE [LARGE SCALE GENOMIC DNA]</scope>
    <source>
        <strain evidence="2 3">JXNU-1</strain>
    </source>
</reference>
<organism evidence="2 3">
    <name type="scientific">Micromonospora haikouensis</name>
    <dbReference type="NCBI Taxonomy" id="686309"/>
    <lineage>
        <taxon>Bacteria</taxon>
        <taxon>Bacillati</taxon>
        <taxon>Actinomycetota</taxon>
        <taxon>Actinomycetes</taxon>
        <taxon>Micromonosporales</taxon>
        <taxon>Micromonosporaceae</taxon>
        <taxon>Micromonospora</taxon>
    </lineage>
</organism>
<dbReference type="InterPro" id="IPR013096">
    <property type="entry name" value="Cupin_2"/>
</dbReference>
<proteinExistence type="predicted"/>
<name>A0A0D0WZ78_9ACTN</name>
<dbReference type="RefSeq" id="WP_043960883.1">
    <property type="nucleotide sequence ID" value="NZ_JBEZEN010000003.1"/>
</dbReference>
<dbReference type="Gene3D" id="2.60.120.10">
    <property type="entry name" value="Jelly Rolls"/>
    <property type="match status" value="1"/>
</dbReference>
<feature type="domain" description="Cupin type-2" evidence="1">
    <location>
        <begin position="59"/>
        <end position="126"/>
    </location>
</feature>
<dbReference type="EMBL" id="JXSX01000001">
    <property type="protein sequence ID" value="KIR64306.1"/>
    <property type="molecule type" value="Genomic_DNA"/>
</dbReference>
<evidence type="ECO:0000313" key="2">
    <source>
        <dbReference type="EMBL" id="KIR64306.1"/>
    </source>
</evidence>
<dbReference type="PANTHER" id="PTHR36440">
    <property type="entry name" value="PUTATIVE (AFU_ORTHOLOGUE AFUA_8G07350)-RELATED"/>
    <property type="match status" value="1"/>
</dbReference>
<evidence type="ECO:0000259" key="1">
    <source>
        <dbReference type="Pfam" id="PF07883"/>
    </source>
</evidence>
<sequence length="179" mass="19545">MDPLNSRPDRSDPIWTAANGFVVRDTEGALKLINGGQEIMRVKVTGSQTDGRLSLMEGRIAPGFGNLPHAHGAEDEAFYVVSGEFRFINGDRTFTAGPGDFVYIPRGTRHGFRNLGTEEAKLLVFYTPAGAEEFFLQHGEDPDPSGKLPPVWTAEKFAALGESLDAHHMILLSDGDDWA</sequence>
<evidence type="ECO:0000313" key="3">
    <source>
        <dbReference type="Proteomes" id="UP000032254"/>
    </source>
</evidence>
<comment type="caution">
    <text evidence="2">The sequence shown here is derived from an EMBL/GenBank/DDBJ whole genome shotgun (WGS) entry which is preliminary data.</text>
</comment>
<gene>
    <name evidence="2" type="ORF">TK50_00945</name>
</gene>
<keyword evidence="3" id="KW-1185">Reference proteome</keyword>
<dbReference type="OrthoDB" id="9090296at2"/>
<dbReference type="GeneID" id="301302749"/>
<dbReference type="PANTHER" id="PTHR36440:SF1">
    <property type="entry name" value="PUTATIVE (AFU_ORTHOLOGUE AFUA_8G07350)-RELATED"/>
    <property type="match status" value="1"/>
</dbReference>
<accession>A0A0D0WZ78</accession>
<dbReference type="InterPro" id="IPR053146">
    <property type="entry name" value="QDO-like"/>
</dbReference>
<protein>
    <submittedName>
        <fullName evidence="2">Cupin</fullName>
    </submittedName>
</protein>
<dbReference type="InterPro" id="IPR011051">
    <property type="entry name" value="RmlC_Cupin_sf"/>
</dbReference>
<dbReference type="SUPFAM" id="SSF51182">
    <property type="entry name" value="RmlC-like cupins"/>
    <property type="match status" value="1"/>
</dbReference>
<dbReference type="InterPro" id="IPR014710">
    <property type="entry name" value="RmlC-like_jellyroll"/>
</dbReference>
<dbReference type="PATRIC" id="fig|47853.6.peg.208"/>
<dbReference type="Proteomes" id="UP000032254">
    <property type="component" value="Unassembled WGS sequence"/>
</dbReference>